<evidence type="ECO:0000256" key="1">
    <source>
        <dbReference type="SAM" id="MobiDB-lite"/>
    </source>
</evidence>
<gene>
    <name evidence="3" type="ORF">ASPVEDRAFT_68298</name>
</gene>
<dbReference type="Proteomes" id="UP000184073">
    <property type="component" value="Unassembled WGS sequence"/>
</dbReference>
<dbReference type="AlphaFoldDB" id="A0A1L9P7N7"/>
<dbReference type="RefSeq" id="XP_040663313.1">
    <property type="nucleotide sequence ID" value="XM_040815979.1"/>
</dbReference>
<dbReference type="EMBL" id="KV878125">
    <property type="protein sequence ID" value="OJI97550.1"/>
    <property type="molecule type" value="Genomic_DNA"/>
</dbReference>
<keyword evidence="2" id="KW-0812">Transmembrane</keyword>
<keyword evidence="4" id="KW-1185">Reference proteome</keyword>
<feature type="compositionally biased region" description="Polar residues" evidence="1">
    <location>
        <begin position="64"/>
        <end position="81"/>
    </location>
</feature>
<evidence type="ECO:0000313" key="3">
    <source>
        <dbReference type="EMBL" id="OJI97550.1"/>
    </source>
</evidence>
<dbReference type="OrthoDB" id="4501674at2759"/>
<proteinExistence type="predicted"/>
<feature type="transmembrane region" description="Helical" evidence="2">
    <location>
        <begin position="102"/>
        <end position="124"/>
    </location>
</feature>
<sequence>MSFSSFRTSILYNEKTAHSVIRQPVQTVNPGRATHSEAFRDLYSHDPSRFPHASPDLFKRSPNPEKNNSDPVTPSENKTAPLVLNQTEKTLAKDWKYEKGSIAASSIFSAVALAALILLTVMMVKKFRRWQRRKREGDNNALDEARRRRESLMFCKNTSARSYMVEEESDGQVVRVFCTSRNKPRASIVSAPVQKLKSAATTMKTGASRHLGVLGDADSGRSGSIAKQIVVVPSPLRSVVSRTAIPDSQDGTTLGTELPHTLAAPADLRYPELDQDTTEAEVTPSQSLRRSLFRLPSIKPSNSPLFSF</sequence>
<dbReference type="STRING" id="1036611.A0A1L9P7N7"/>
<dbReference type="VEuPathDB" id="FungiDB:ASPVEDRAFT_68298"/>
<organism evidence="3 4">
    <name type="scientific">Aspergillus versicolor CBS 583.65</name>
    <dbReference type="NCBI Taxonomy" id="1036611"/>
    <lineage>
        <taxon>Eukaryota</taxon>
        <taxon>Fungi</taxon>
        <taxon>Dikarya</taxon>
        <taxon>Ascomycota</taxon>
        <taxon>Pezizomycotina</taxon>
        <taxon>Eurotiomycetes</taxon>
        <taxon>Eurotiomycetidae</taxon>
        <taxon>Eurotiales</taxon>
        <taxon>Aspergillaceae</taxon>
        <taxon>Aspergillus</taxon>
        <taxon>Aspergillus subgen. Nidulantes</taxon>
    </lineage>
</organism>
<name>A0A1L9P7N7_ASPVE</name>
<reference evidence="4" key="1">
    <citation type="journal article" date="2017" name="Genome Biol.">
        <title>Comparative genomics reveals high biological diversity and specific adaptations in the industrially and medically important fungal genus Aspergillus.</title>
        <authorList>
            <person name="de Vries R.P."/>
            <person name="Riley R."/>
            <person name="Wiebenga A."/>
            <person name="Aguilar-Osorio G."/>
            <person name="Amillis S."/>
            <person name="Uchima C.A."/>
            <person name="Anderluh G."/>
            <person name="Asadollahi M."/>
            <person name="Askin M."/>
            <person name="Barry K."/>
            <person name="Battaglia E."/>
            <person name="Bayram O."/>
            <person name="Benocci T."/>
            <person name="Braus-Stromeyer S.A."/>
            <person name="Caldana C."/>
            <person name="Canovas D."/>
            <person name="Cerqueira G.C."/>
            <person name="Chen F."/>
            <person name="Chen W."/>
            <person name="Choi C."/>
            <person name="Clum A."/>
            <person name="Dos Santos R.A."/>
            <person name="Damasio A.R."/>
            <person name="Diallinas G."/>
            <person name="Emri T."/>
            <person name="Fekete E."/>
            <person name="Flipphi M."/>
            <person name="Freyberg S."/>
            <person name="Gallo A."/>
            <person name="Gournas C."/>
            <person name="Habgood R."/>
            <person name="Hainaut M."/>
            <person name="Harispe M.L."/>
            <person name="Henrissat B."/>
            <person name="Hilden K.S."/>
            <person name="Hope R."/>
            <person name="Hossain A."/>
            <person name="Karabika E."/>
            <person name="Karaffa L."/>
            <person name="Karanyi Z."/>
            <person name="Krasevec N."/>
            <person name="Kuo A."/>
            <person name="Kusch H."/>
            <person name="LaButti K."/>
            <person name="Lagendijk E.L."/>
            <person name="Lapidus A."/>
            <person name="Levasseur A."/>
            <person name="Lindquist E."/>
            <person name="Lipzen A."/>
            <person name="Logrieco A.F."/>
            <person name="MacCabe A."/>
            <person name="Maekelae M.R."/>
            <person name="Malavazi I."/>
            <person name="Melin P."/>
            <person name="Meyer V."/>
            <person name="Mielnichuk N."/>
            <person name="Miskei M."/>
            <person name="Molnar A.P."/>
            <person name="Mule G."/>
            <person name="Ngan C.Y."/>
            <person name="Orejas M."/>
            <person name="Orosz E."/>
            <person name="Ouedraogo J.P."/>
            <person name="Overkamp K.M."/>
            <person name="Park H.-S."/>
            <person name="Perrone G."/>
            <person name="Piumi F."/>
            <person name="Punt P.J."/>
            <person name="Ram A.F."/>
            <person name="Ramon A."/>
            <person name="Rauscher S."/>
            <person name="Record E."/>
            <person name="Riano-Pachon D.M."/>
            <person name="Robert V."/>
            <person name="Roehrig J."/>
            <person name="Ruller R."/>
            <person name="Salamov A."/>
            <person name="Salih N.S."/>
            <person name="Samson R.A."/>
            <person name="Sandor E."/>
            <person name="Sanguinetti M."/>
            <person name="Schuetze T."/>
            <person name="Sepcic K."/>
            <person name="Shelest E."/>
            <person name="Sherlock G."/>
            <person name="Sophianopoulou V."/>
            <person name="Squina F.M."/>
            <person name="Sun H."/>
            <person name="Susca A."/>
            <person name="Todd R.B."/>
            <person name="Tsang A."/>
            <person name="Unkles S.E."/>
            <person name="van de Wiele N."/>
            <person name="van Rossen-Uffink D."/>
            <person name="Oliveira J.V."/>
            <person name="Vesth T.C."/>
            <person name="Visser J."/>
            <person name="Yu J.-H."/>
            <person name="Zhou M."/>
            <person name="Andersen M.R."/>
            <person name="Archer D.B."/>
            <person name="Baker S.E."/>
            <person name="Benoit I."/>
            <person name="Brakhage A.A."/>
            <person name="Braus G.H."/>
            <person name="Fischer R."/>
            <person name="Frisvad J.C."/>
            <person name="Goldman G.H."/>
            <person name="Houbraken J."/>
            <person name="Oakley B."/>
            <person name="Pocsi I."/>
            <person name="Scazzocchio C."/>
            <person name="Seiboth B."/>
            <person name="vanKuyk P.A."/>
            <person name="Wortman J."/>
            <person name="Dyer P.S."/>
            <person name="Grigoriev I.V."/>
        </authorList>
    </citation>
    <scope>NUCLEOTIDE SEQUENCE [LARGE SCALE GENOMIC DNA]</scope>
    <source>
        <strain evidence="4">CBS 583.65</strain>
    </source>
</reference>
<protein>
    <submittedName>
        <fullName evidence="3">Uncharacterized protein</fullName>
    </submittedName>
</protein>
<dbReference type="GeneID" id="63731490"/>
<keyword evidence="2" id="KW-0472">Membrane</keyword>
<keyword evidence="2" id="KW-1133">Transmembrane helix</keyword>
<evidence type="ECO:0000313" key="4">
    <source>
        <dbReference type="Proteomes" id="UP000184073"/>
    </source>
</evidence>
<accession>A0A1L9P7N7</accession>
<feature type="region of interest" description="Disordered" evidence="1">
    <location>
        <begin position="44"/>
        <end position="81"/>
    </location>
</feature>
<evidence type="ECO:0000256" key="2">
    <source>
        <dbReference type="SAM" id="Phobius"/>
    </source>
</evidence>